<evidence type="ECO:0000256" key="1">
    <source>
        <dbReference type="SAM" id="Phobius"/>
    </source>
</evidence>
<dbReference type="AlphaFoldDB" id="A0A378NVD5"/>
<sequence length="433" mass="49088">MDGYFNYILLSIIYIPLNFVDSLIICRYMEKLYGKAEKSKKFRLIQWLVILLSSFIFAPYTAVWGISVLSGLLLPFYPAPKQRKIIFHFTLVALSFTALFTAFSFGESMSLSENQLGLIIVFFPHIIFCLFCLLSGKVCSASNIVLPYKMWVPILLIPFASITGMAYTSYLTTNSTLPISEANMIQFPILVLFLSVNILVFYLYGKLSELVQEKVDKALFEQQLHLQEAHYEALINAHEQIRGIRHDIKNHIGTISYLAAKYHNSEIEQYLTDLSQQIGETDKTVYTGNSGIDAITSLKLTEAGKQGIKITESILIPKDLDIPFAEAVILLGNLFDNAIEACIKIREKEPYIFFKLQYVNSMLYVEMKNSATDKANMLRSEKADPLFHGLGLKNIRRVVDNYNGTMNTTFENGTFIVKIVLYGVKTKSNELPV</sequence>
<keyword evidence="1" id="KW-0472">Membrane</keyword>
<dbReference type="Pfam" id="PF14501">
    <property type="entry name" value="HATPase_c_5"/>
    <property type="match status" value="1"/>
</dbReference>
<organism evidence="3 4">
    <name type="scientific">Megamonas hypermegale</name>
    <dbReference type="NCBI Taxonomy" id="158847"/>
    <lineage>
        <taxon>Bacteria</taxon>
        <taxon>Bacillati</taxon>
        <taxon>Bacillota</taxon>
        <taxon>Negativicutes</taxon>
        <taxon>Selenomonadales</taxon>
        <taxon>Selenomonadaceae</taxon>
        <taxon>Megamonas</taxon>
    </lineage>
</organism>
<dbReference type="PANTHER" id="PTHR40448:SF1">
    <property type="entry name" value="TWO-COMPONENT SENSOR HISTIDINE KINASE"/>
    <property type="match status" value="1"/>
</dbReference>
<dbReference type="RefSeq" id="WP_115152321.1">
    <property type="nucleotide sequence ID" value="NZ_UGPP01000001.1"/>
</dbReference>
<dbReference type="GO" id="GO:0042802">
    <property type="term" value="F:identical protein binding"/>
    <property type="evidence" value="ECO:0007669"/>
    <property type="project" value="TreeGrafter"/>
</dbReference>
<gene>
    <name evidence="3" type="ORF">NCTC10571_02494</name>
</gene>
<protein>
    <submittedName>
        <fullName evidence="3">Predicted signal transduction protein with a C-terminal ATPase domain</fullName>
    </submittedName>
</protein>
<keyword evidence="1" id="KW-0812">Transmembrane</keyword>
<dbReference type="InterPro" id="IPR036890">
    <property type="entry name" value="HATPase_C_sf"/>
</dbReference>
<feature type="transmembrane region" description="Helical" evidence="1">
    <location>
        <begin position="85"/>
        <end position="105"/>
    </location>
</feature>
<dbReference type="SUPFAM" id="SSF55874">
    <property type="entry name" value="ATPase domain of HSP90 chaperone/DNA topoisomerase II/histidine kinase"/>
    <property type="match status" value="1"/>
</dbReference>
<feature type="transmembrane region" description="Helical" evidence="1">
    <location>
        <begin position="47"/>
        <end position="73"/>
    </location>
</feature>
<feature type="transmembrane region" description="Helical" evidence="1">
    <location>
        <begin position="6"/>
        <end position="26"/>
    </location>
</feature>
<evidence type="ECO:0000259" key="2">
    <source>
        <dbReference type="Pfam" id="PF14501"/>
    </source>
</evidence>
<keyword evidence="1" id="KW-1133">Transmembrane helix</keyword>
<feature type="transmembrane region" description="Helical" evidence="1">
    <location>
        <begin position="150"/>
        <end position="172"/>
    </location>
</feature>
<accession>A0A378NVD5</accession>
<evidence type="ECO:0000313" key="3">
    <source>
        <dbReference type="EMBL" id="STY72301.1"/>
    </source>
</evidence>
<feature type="domain" description="Sensor histidine kinase NatK-like C-terminal" evidence="2">
    <location>
        <begin position="328"/>
        <end position="421"/>
    </location>
</feature>
<feature type="transmembrane region" description="Helical" evidence="1">
    <location>
        <begin position="117"/>
        <end position="138"/>
    </location>
</feature>
<feature type="transmembrane region" description="Helical" evidence="1">
    <location>
        <begin position="184"/>
        <end position="204"/>
    </location>
</feature>
<proteinExistence type="predicted"/>
<dbReference type="InterPro" id="IPR032834">
    <property type="entry name" value="NatK-like_C"/>
</dbReference>
<dbReference type="Proteomes" id="UP000255234">
    <property type="component" value="Unassembled WGS sequence"/>
</dbReference>
<dbReference type="PANTHER" id="PTHR40448">
    <property type="entry name" value="TWO-COMPONENT SENSOR HISTIDINE KINASE"/>
    <property type="match status" value="1"/>
</dbReference>
<dbReference type="CDD" id="cd16935">
    <property type="entry name" value="HATPase_AgrC-ComD-like"/>
    <property type="match status" value="1"/>
</dbReference>
<name>A0A378NVD5_9FIRM</name>
<dbReference type="EMBL" id="UGPP01000001">
    <property type="protein sequence ID" value="STY72301.1"/>
    <property type="molecule type" value="Genomic_DNA"/>
</dbReference>
<reference evidence="3 4" key="1">
    <citation type="submission" date="2018-06" db="EMBL/GenBank/DDBJ databases">
        <authorList>
            <consortium name="Pathogen Informatics"/>
            <person name="Doyle S."/>
        </authorList>
    </citation>
    <scope>NUCLEOTIDE SEQUENCE [LARGE SCALE GENOMIC DNA]</scope>
    <source>
        <strain evidence="3 4">NCTC10571</strain>
    </source>
</reference>
<evidence type="ECO:0000313" key="4">
    <source>
        <dbReference type="Proteomes" id="UP000255234"/>
    </source>
</evidence>
<dbReference type="Gene3D" id="3.30.565.10">
    <property type="entry name" value="Histidine kinase-like ATPase, C-terminal domain"/>
    <property type="match status" value="1"/>
</dbReference>